<dbReference type="HOGENOM" id="CLU_053152_5_0_7"/>
<feature type="transmembrane region" description="Helical" evidence="6">
    <location>
        <begin position="21"/>
        <end position="41"/>
    </location>
</feature>
<sequence length="150" mass="17308">MKENLQDRLERENLKIASFGKRVLAFLIDDMVISLIVFIIFYDRLIQAKDLFETTQIIGNFYLGFILLHFSYQAIFTYLYGASLGKILCKIIILDENLLDKPNLIQSCIRSAIRQVSAMAFMLGFAWALSNDLRKAWEDYLARTIVVDVA</sequence>
<feature type="transmembrane region" description="Helical" evidence="6">
    <location>
        <begin position="61"/>
        <end position="81"/>
    </location>
</feature>
<keyword evidence="4 6" id="KW-1133">Transmembrane helix</keyword>
<dbReference type="RefSeq" id="WP_002855813.1">
    <property type="nucleotide sequence ID" value="NC_008787.1"/>
</dbReference>
<dbReference type="KEGG" id="cjj:CJJ81176_1267"/>
<protein>
    <recommendedName>
        <fullName evidence="7">RDD domain-containing protein</fullName>
    </recommendedName>
</protein>
<dbReference type="eggNOG" id="COG1714">
    <property type="taxonomic scope" value="Bacteria"/>
</dbReference>
<evidence type="ECO:0000313" key="9">
    <source>
        <dbReference type="Proteomes" id="UP000000646"/>
    </source>
</evidence>
<dbReference type="PANTHER" id="PTHR36115:SF4">
    <property type="entry name" value="MEMBRANE PROTEIN"/>
    <property type="match status" value="1"/>
</dbReference>
<dbReference type="AlphaFoldDB" id="A0A0H3PAD7"/>
<evidence type="ECO:0000256" key="1">
    <source>
        <dbReference type="ARBA" id="ARBA00004651"/>
    </source>
</evidence>
<keyword evidence="3 6" id="KW-0812">Transmembrane</keyword>
<dbReference type="Proteomes" id="UP000000646">
    <property type="component" value="Chromosome"/>
</dbReference>
<feature type="domain" description="RDD" evidence="7">
    <location>
        <begin position="17"/>
        <end position="142"/>
    </location>
</feature>
<keyword evidence="5 6" id="KW-0472">Membrane</keyword>
<evidence type="ECO:0000313" key="8">
    <source>
        <dbReference type="EMBL" id="EAQ72595.1"/>
    </source>
</evidence>
<dbReference type="InterPro" id="IPR010432">
    <property type="entry name" value="RDD"/>
</dbReference>
<dbReference type="GO" id="GO:0005886">
    <property type="term" value="C:plasma membrane"/>
    <property type="evidence" value="ECO:0007669"/>
    <property type="project" value="UniProtKB-SubCell"/>
</dbReference>
<keyword evidence="2" id="KW-1003">Cell membrane</keyword>
<proteinExistence type="predicted"/>
<dbReference type="InterPro" id="IPR051791">
    <property type="entry name" value="Pra-immunoreactive"/>
</dbReference>
<evidence type="ECO:0000256" key="5">
    <source>
        <dbReference type="ARBA" id="ARBA00023136"/>
    </source>
</evidence>
<evidence type="ECO:0000256" key="4">
    <source>
        <dbReference type="ARBA" id="ARBA00022989"/>
    </source>
</evidence>
<reference evidence="9" key="1">
    <citation type="submission" date="2006-12" db="EMBL/GenBank/DDBJ databases">
        <authorList>
            <person name="Fouts D.E."/>
            <person name="Nelson K.E."/>
            <person name="Sebastian Y."/>
        </authorList>
    </citation>
    <scope>NUCLEOTIDE SEQUENCE [LARGE SCALE GENOMIC DNA]</scope>
    <source>
        <strain evidence="9">81-176</strain>
    </source>
</reference>
<accession>A0A0H3PAD7</accession>
<dbReference type="PANTHER" id="PTHR36115">
    <property type="entry name" value="PROLINE-RICH ANTIGEN HOMOLOG-RELATED"/>
    <property type="match status" value="1"/>
</dbReference>
<dbReference type="EMBL" id="CP000538">
    <property type="protein sequence ID" value="EAQ72595.1"/>
    <property type="molecule type" value="Genomic_DNA"/>
</dbReference>
<evidence type="ECO:0000259" key="7">
    <source>
        <dbReference type="Pfam" id="PF06271"/>
    </source>
</evidence>
<evidence type="ECO:0000256" key="6">
    <source>
        <dbReference type="SAM" id="Phobius"/>
    </source>
</evidence>
<gene>
    <name evidence="8" type="ordered locus">CJJ81176_1267</name>
</gene>
<comment type="subcellular location">
    <subcellularLocation>
        <location evidence="1">Cell membrane</location>
        <topology evidence="1">Multi-pass membrane protein</topology>
    </subcellularLocation>
</comment>
<name>A0A0H3PAD7_CAMJJ</name>
<evidence type="ECO:0000256" key="2">
    <source>
        <dbReference type="ARBA" id="ARBA00022475"/>
    </source>
</evidence>
<evidence type="ECO:0000256" key="3">
    <source>
        <dbReference type="ARBA" id="ARBA00022692"/>
    </source>
</evidence>
<organism evidence="8 9">
    <name type="scientific">Campylobacter jejuni subsp. jejuni serotype O:23/36 (strain 81-176)</name>
    <dbReference type="NCBI Taxonomy" id="354242"/>
    <lineage>
        <taxon>Bacteria</taxon>
        <taxon>Pseudomonadati</taxon>
        <taxon>Campylobacterota</taxon>
        <taxon>Epsilonproteobacteria</taxon>
        <taxon>Campylobacterales</taxon>
        <taxon>Campylobacteraceae</taxon>
        <taxon>Campylobacter</taxon>
    </lineage>
</organism>
<dbReference type="Pfam" id="PF06271">
    <property type="entry name" value="RDD"/>
    <property type="match status" value="1"/>
</dbReference>